<comment type="caution">
    <text evidence="9">The sequence shown here is derived from an EMBL/GenBank/DDBJ whole genome shotgun (WGS) entry which is preliminary data.</text>
</comment>
<dbReference type="GO" id="GO:0016020">
    <property type="term" value="C:membrane"/>
    <property type="evidence" value="ECO:0007669"/>
    <property type="project" value="UniProtKB-SubCell"/>
</dbReference>
<feature type="transmembrane region" description="Helical" evidence="7">
    <location>
        <begin position="42"/>
        <end position="59"/>
    </location>
</feature>
<evidence type="ECO:0000256" key="2">
    <source>
        <dbReference type="ARBA" id="ARBA00008816"/>
    </source>
</evidence>
<protein>
    <recommendedName>
        <fullName evidence="8">Phosphatidic acid phosphatase type 2/haloperoxidase domain-containing protein</fullName>
    </recommendedName>
</protein>
<sequence length="328" mass="36526">MVWRSKPRDKGVLPTSEPRSADEGSGGKPGFRAHVTAFIREFGLDWFVLLLFLIIAFVIDKYVPDAGGRTRYFRLLPGQSTSPQMEAFGHPYRKQIITFWASAGLDVGIPALFIGLMELFTRRSFVNFARGMLGAIQSVITCCLIQIILKTFAGGFRPSFFEICKPQPDGPGAGWDGTWYRWTICTGDPDKIAWALESFPSGHVATSFAAGVFLSLYINAKLKVFSDYRPSPLLILFFFAPLTLATLMGGAISADMSHHSYDIIGGAILGSIVALSVYRGLYASIFDSRINHIGLSSSRRFVRKPDYDYVEYDTHYGFPVFTYYGKSY</sequence>
<dbReference type="Proteomes" id="UP001375240">
    <property type="component" value="Unassembled WGS sequence"/>
</dbReference>
<dbReference type="AlphaFoldDB" id="A0AAV9U1M4"/>
<evidence type="ECO:0000313" key="9">
    <source>
        <dbReference type="EMBL" id="KAK6330445.1"/>
    </source>
</evidence>
<keyword evidence="10" id="KW-1185">Reference proteome</keyword>
<evidence type="ECO:0000256" key="4">
    <source>
        <dbReference type="ARBA" id="ARBA00022989"/>
    </source>
</evidence>
<feature type="transmembrane region" description="Helical" evidence="7">
    <location>
        <begin position="96"/>
        <end position="116"/>
    </location>
</feature>
<dbReference type="InterPro" id="IPR000326">
    <property type="entry name" value="PAP2/HPO"/>
</dbReference>
<evidence type="ECO:0000256" key="6">
    <source>
        <dbReference type="SAM" id="MobiDB-lite"/>
    </source>
</evidence>
<organism evidence="9 10">
    <name type="scientific">Orbilia brochopaga</name>
    <dbReference type="NCBI Taxonomy" id="3140254"/>
    <lineage>
        <taxon>Eukaryota</taxon>
        <taxon>Fungi</taxon>
        <taxon>Dikarya</taxon>
        <taxon>Ascomycota</taxon>
        <taxon>Pezizomycotina</taxon>
        <taxon>Orbiliomycetes</taxon>
        <taxon>Orbiliales</taxon>
        <taxon>Orbiliaceae</taxon>
        <taxon>Orbilia</taxon>
    </lineage>
</organism>
<reference evidence="9 10" key="1">
    <citation type="submission" date="2019-10" db="EMBL/GenBank/DDBJ databases">
        <authorList>
            <person name="Palmer J.M."/>
        </authorList>
    </citation>
    <scope>NUCLEOTIDE SEQUENCE [LARGE SCALE GENOMIC DNA]</scope>
    <source>
        <strain evidence="9 10">TWF696</strain>
    </source>
</reference>
<feature type="region of interest" description="Disordered" evidence="6">
    <location>
        <begin position="1"/>
        <end position="27"/>
    </location>
</feature>
<dbReference type="InterPro" id="IPR036938">
    <property type="entry name" value="PAP2/HPO_sf"/>
</dbReference>
<feature type="transmembrane region" description="Helical" evidence="7">
    <location>
        <begin position="128"/>
        <end position="149"/>
    </location>
</feature>
<evidence type="ECO:0000256" key="7">
    <source>
        <dbReference type="SAM" id="Phobius"/>
    </source>
</evidence>
<feature type="transmembrane region" description="Helical" evidence="7">
    <location>
        <begin position="263"/>
        <end position="282"/>
    </location>
</feature>
<feature type="domain" description="Phosphatidic acid phosphatase type 2/haloperoxidase" evidence="8">
    <location>
        <begin position="137"/>
        <end position="282"/>
    </location>
</feature>
<keyword evidence="4 7" id="KW-1133">Transmembrane helix</keyword>
<proteinExistence type="inferred from homology"/>
<evidence type="ECO:0000256" key="5">
    <source>
        <dbReference type="ARBA" id="ARBA00023136"/>
    </source>
</evidence>
<gene>
    <name evidence="9" type="ORF">TWF696_003337</name>
</gene>
<dbReference type="Gene3D" id="1.20.144.10">
    <property type="entry name" value="Phosphatidic acid phosphatase type 2/haloperoxidase"/>
    <property type="match status" value="1"/>
</dbReference>
<dbReference type="InterPro" id="IPR043216">
    <property type="entry name" value="PAP-like"/>
</dbReference>
<evidence type="ECO:0000313" key="10">
    <source>
        <dbReference type="Proteomes" id="UP001375240"/>
    </source>
</evidence>
<comment type="subcellular location">
    <subcellularLocation>
        <location evidence="1">Membrane</location>
        <topology evidence="1">Multi-pass membrane protein</topology>
    </subcellularLocation>
</comment>
<feature type="transmembrane region" description="Helical" evidence="7">
    <location>
        <begin position="202"/>
        <end position="220"/>
    </location>
</feature>
<dbReference type="PANTHER" id="PTHR10165:SF84">
    <property type="entry name" value="PHOSPHATIDIC ACID PHOSPHATASE BETA"/>
    <property type="match status" value="1"/>
</dbReference>
<evidence type="ECO:0000256" key="3">
    <source>
        <dbReference type="ARBA" id="ARBA00022692"/>
    </source>
</evidence>
<dbReference type="GO" id="GO:0008195">
    <property type="term" value="F:phosphatidate phosphatase activity"/>
    <property type="evidence" value="ECO:0007669"/>
    <property type="project" value="TreeGrafter"/>
</dbReference>
<evidence type="ECO:0000256" key="1">
    <source>
        <dbReference type="ARBA" id="ARBA00004141"/>
    </source>
</evidence>
<dbReference type="GO" id="GO:0006644">
    <property type="term" value="P:phospholipid metabolic process"/>
    <property type="evidence" value="ECO:0007669"/>
    <property type="project" value="InterPro"/>
</dbReference>
<accession>A0AAV9U1M4</accession>
<dbReference type="EMBL" id="JAVHNQ010000017">
    <property type="protein sequence ID" value="KAK6330445.1"/>
    <property type="molecule type" value="Genomic_DNA"/>
</dbReference>
<dbReference type="SUPFAM" id="SSF48317">
    <property type="entry name" value="Acid phosphatase/Vanadium-dependent haloperoxidase"/>
    <property type="match status" value="1"/>
</dbReference>
<dbReference type="PANTHER" id="PTHR10165">
    <property type="entry name" value="LIPID PHOSPHATE PHOSPHATASE"/>
    <property type="match status" value="1"/>
</dbReference>
<feature type="compositionally biased region" description="Basic and acidic residues" evidence="6">
    <location>
        <begin position="1"/>
        <end position="11"/>
    </location>
</feature>
<dbReference type="Pfam" id="PF01569">
    <property type="entry name" value="PAP2"/>
    <property type="match status" value="1"/>
</dbReference>
<feature type="transmembrane region" description="Helical" evidence="7">
    <location>
        <begin position="232"/>
        <end position="251"/>
    </location>
</feature>
<comment type="similarity">
    <text evidence="2">Belongs to the PA-phosphatase related phosphoesterase family.</text>
</comment>
<keyword evidence="5 7" id="KW-0472">Membrane</keyword>
<keyword evidence="3 7" id="KW-0812">Transmembrane</keyword>
<evidence type="ECO:0000259" key="8">
    <source>
        <dbReference type="Pfam" id="PF01569"/>
    </source>
</evidence>
<name>A0AAV9U1M4_9PEZI</name>
<dbReference type="GO" id="GO:0046839">
    <property type="term" value="P:phospholipid dephosphorylation"/>
    <property type="evidence" value="ECO:0007669"/>
    <property type="project" value="TreeGrafter"/>
</dbReference>